<keyword evidence="8 9" id="KW-0807">Transducer</keyword>
<dbReference type="InterPro" id="IPR004117">
    <property type="entry name" value="7tm6_olfct_rcpt"/>
</dbReference>
<dbReference type="PANTHER" id="PTHR21137:SF42">
    <property type="entry name" value="ODORANT RECEPTOR 83A"/>
    <property type="match status" value="1"/>
</dbReference>
<dbReference type="GO" id="GO:0005549">
    <property type="term" value="F:odorant binding"/>
    <property type="evidence" value="ECO:0007669"/>
    <property type="project" value="InterPro"/>
</dbReference>
<feature type="transmembrane region" description="Helical" evidence="9">
    <location>
        <begin position="180"/>
        <end position="210"/>
    </location>
</feature>
<accession>A0A385H5W9</accession>
<dbReference type="AlphaFoldDB" id="A0A385H5W9"/>
<dbReference type="GO" id="GO:0005886">
    <property type="term" value="C:plasma membrane"/>
    <property type="evidence" value="ECO:0007669"/>
    <property type="project" value="UniProtKB-SubCell"/>
</dbReference>
<feature type="transmembrane region" description="Helical" evidence="9">
    <location>
        <begin position="303"/>
        <end position="322"/>
    </location>
</feature>
<evidence type="ECO:0000256" key="4">
    <source>
        <dbReference type="ARBA" id="ARBA00022725"/>
    </source>
</evidence>
<feature type="transmembrane region" description="Helical" evidence="9">
    <location>
        <begin position="33"/>
        <end position="52"/>
    </location>
</feature>
<evidence type="ECO:0000256" key="2">
    <source>
        <dbReference type="ARBA" id="ARBA00022606"/>
    </source>
</evidence>
<evidence type="ECO:0000256" key="9">
    <source>
        <dbReference type="RuleBase" id="RU351113"/>
    </source>
</evidence>
<name>A0A385H5W9_9HEMI</name>
<evidence type="ECO:0000256" key="5">
    <source>
        <dbReference type="ARBA" id="ARBA00022989"/>
    </source>
</evidence>
<keyword evidence="7 9" id="KW-0675">Receptor</keyword>
<evidence type="ECO:0000256" key="7">
    <source>
        <dbReference type="ARBA" id="ARBA00023170"/>
    </source>
</evidence>
<comment type="caution">
    <text evidence="9">Lacks conserved residue(s) required for the propagation of feature annotation.</text>
</comment>
<evidence type="ECO:0000256" key="3">
    <source>
        <dbReference type="ARBA" id="ARBA00022692"/>
    </source>
</evidence>
<comment type="similarity">
    <text evidence="9">Belongs to the insect chemoreceptor superfamily. Heteromeric odorant receptor channel (TC 1.A.69) family.</text>
</comment>
<protein>
    <recommendedName>
        <fullName evidence="9">Odorant receptor</fullName>
    </recommendedName>
</protein>
<evidence type="ECO:0000313" key="10">
    <source>
        <dbReference type="EMBL" id="AXX83023.1"/>
    </source>
</evidence>
<dbReference type="PANTHER" id="PTHR21137">
    <property type="entry name" value="ODORANT RECEPTOR"/>
    <property type="match status" value="1"/>
</dbReference>
<evidence type="ECO:0000256" key="8">
    <source>
        <dbReference type="ARBA" id="ARBA00023224"/>
    </source>
</evidence>
<evidence type="ECO:0000256" key="1">
    <source>
        <dbReference type="ARBA" id="ARBA00004141"/>
    </source>
</evidence>
<keyword evidence="2 9" id="KW-0716">Sensory transduction</keyword>
<keyword evidence="5 9" id="KW-1133">Transmembrane helix</keyword>
<gene>
    <name evidence="10" type="primary">OR22</name>
</gene>
<dbReference type="GO" id="GO:0004984">
    <property type="term" value="F:olfactory receptor activity"/>
    <property type="evidence" value="ECO:0007669"/>
    <property type="project" value="InterPro"/>
</dbReference>
<dbReference type="GO" id="GO:0007165">
    <property type="term" value="P:signal transduction"/>
    <property type="evidence" value="ECO:0007669"/>
    <property type="project" value="UniProtKB-KW"/>
</dbReference>
<reference evidence="10" key="1">
    <citation type="submission" date="2017-10" db="EMBL/GenBank/DDBJ databases">
        <authorList>
            <person name="Banno H."/>
            <person name="Chua N.-H."/>
        </authorList>
    </citation>
    <scope>NUCLEOTIDE SEQUENCE</scope>
</reference>
<evidence type="ECO:0000256" key="6">
    <source>
        <dbReference type="ARBA" id="ARBA00023136"/>
    </source>
</evidence>
<feature type="transmembrane region" description="Helical" evidence="9">
    <location>
        <begin position="270"/>
        <end position="291"/>
    </location>
</feature>
<keyword evidence="6 9" id="KW-0472">Membrane</keyword>
<keyword evidence="4 9" id="KW-0552">Olfaction</keyword>
<organism evidence="10">
    <name type="scientific">Yemma signatus</name>
    <dbReference type="NCBI Taxonomy" id="300820"/>
    <lineage>
        <taxon>Eukaryota</taxon>
        <taxon>Metazoa</taxon>
        <taxon>Ecdysozoa</taxon>
        <taxon>Arthropoda</taxon>
        <taxon>Hexapoda</taxon>
        <taxon>Insecta</taxon>
        <taxon>Pterygota</taxon>
        <taxon>Neoptera</taxon>
        <taxon>Paraneoptera</taxon>
        <taxon>Hemiptera</taxon>
        <taxon>Heteroptera</taxon>
        <taxon>Panheteroptera</taxon>
        <taxon>Pentatomomorpha</taxon>
        <taxon>Lygaeoidea</taxon>
        <taxon>Berytidae</taxon>
        <taxon>Yemma</taxon>
    </lineage>
</organism>
<dbReference type="EMBL" id="MG204657">
    <property type="protein sequence ID" value="AXX83023.1"/>
    <property type="molecule type" value="mRNA"/>
</dbReference>
<comment type="subcellular location">
    <subcellularLocation>
        <location evidence="9">Cell membrane</location>
        <topology evidence="9">Multi-pass membrane protein</topology>
    </subcellularLocation>
    <subcellularLocation>
        <location evidence="1">Membrane</location>
        <topology evidence="1">Multi-pass membrane protein</topology>
    </subcellularLocation>
</comment>
<keyword evidence="3 9" id="KW-0812">Transmembrane</keyword>
<dbReference type="Pfam" id="PF02949">
    <property type="entry name" value="7tm_6"/>
    <property type="match status" value="1"/>
</dbReference>
<proteinExistence type="evidence at transcript level"/>
<feature type="transmembrane region" description="Helical" evidence="9">
    <location>
        <begin position="61"/>
        <end position="82"/>
    </location>
</feature>
<sequence>MAEVTEKELEFMSIARNAGMFKTKSLLSTMYPAFKFLVMSTGLITCIGQVVVKMRDESPDLFVLVEALHWVGVLFMMLTWQLRMWLGTKSYFSMNDDIKAGFYKYSVPFESEDIALIQSGNDESRRFQKRFNVVIFFGCFSSMLRDPIFGETIHEEGSEVTRLKFYNTWFPFQVNTWPRYGLVCVFQFFLGLSVLITSMAVVSLIIGGLIQLSTSFRLLQLKISRAHLYAENQAKKNQKSYEDTLYEYLVECVKHHQALIRFFRVYQNSIALSFLVSYLNAGVIICTVGFIITDPDSNLRSSIAFLSVVATEFIFFGGLCYYGERIVQESGRIFEAVYNTPWYTQSKRLSFLYYMFMVRSRKPLTPSAYGLKAMSLSTFGDILQAAYSYLNMLSATRK</sequence>